<dbReference type="SUPFAM" id="SSF55781">
    <property type="entry name" value="GAF domain-like"/>
    <property type="match status" value="1"/>
</dbReference>
<dbReference type="Pfam" id="PF00563">
    <property type="entry name" value="EAL"/>
    <property type="match status" value="1"/>
</dbReference>
<dbReference type="PROSITE" id="PS50883">
    <property type="entry name" value="EAL"/>
    <property type="match status" value="1"/>
</dbReference>
<organism evidence="4 5">
    <name type="scientific">Robertmurraya beringensis</name>
    <dbReference type="NCBI Taxonomy" id="641660"/>
    <lineage>
        <taxon>Bacteria</taxon>
        <taxon>Bacillati</taxon>
        <taxon>Bacillota</taxon>
        <taxon>Bacilli</taxon>
        <taxon>Bacillales</taxon>
        <taxon>Bacillaceae</taxon>
        <taxon>Robertmurraya</taxon>
    </lineage>
</organism>
<feature type="domain" description="PAC" evidence="1">
    <location>
        <begin position="79"/>
        <end position="134"/>
    </location>
</feature>
<dbReference type="SUPFAM" id="SSF141868">
    <property type="entry name" value="EAL domain-like"/>
    <property type="match status" value="1"/>
</dbReference>
<dbReference type="CDD" id="cd01948">
    <property type="entry name" value="EAL"/>
    <property type="match status" value="1"/>
</dbReference>
<dbReference type="RefSeq" id="WP_160546761.1">
    <property type="nucleotide sequence ID" value="NZ_JBHLUU010000096.1"/>
</dbReference>
<accession>A0ABV6KT76</accession>
<dbReference type="PROSITE" id="PS50113">
    <property type="entry name" value="PAC"/>
    <property type="match status" value="1"/>
</dbReference>
<dbReference type="SUPFAM" id="SSF55073">
    <property type="entry name" value="Nucleotide cyclase"/>
    <property type="match status" value="1"/>
</dbReference>
<dbReference type="PANTHER" id="PTHR44757">
    <property type="entry name" value="DIGUANYLATE CYCLASE DGCP"/>
    <property type="match status" value="1"/>
</dbReference>
<dbReference type="Proteomes" id="UP001589738">
    <property type="component" value="Unassembled WGS sequence"/>
</dbReference>
<dbReference type="InterPro" id="IPR029016">
    <property type="entry name" value="GAF-like_dom_sf"/>
</dbReference>
<evidence type="ECO:0000259" key="3">
    <source>
        <dbReference type="PROSITE" id="PS50887"/>
    </source>
</evidence>
<dbReference type="InterPro" id="IPR000160">
    <property type="entry name" value="GGDEF_dom"/>
</dbReference>
<dbReference type="InterPro" id="IPR029787">
    <property type="entry name" value="Nucleotide_cyclase"/>
</dbReference>
<dbReference type="Gene3D" id="3.30.450.20">
    <property type="entry name" value="PAS domain"/>
    <property type="match status" value="1"/>
</dbReference>
<dbReference type="InterPro" id="IPR000700">
    <property type="entry name" value="PAS-assoc_C"/>
</dbReference>
<keyword evidence="5" id="KW-1185">Reference proteome</keyword>
<proteinExistence type="predicted"/>
<dbReference type="InterPro" id="IPR012226">
    <property type="entry name" value="Diguanyl_cyclase/Pdiesterase"/>
</dbReference>
<dbReference type="SMART" id="SM00052">
    <property type="entry name" value="EAL"/>
    <property type="match status" value="1"/>
</dbReference>
<dbReference type="InterPro" id="IPR003018">
    <property type="entry name" value="GAF"/>
</dbReference>
<dbReference type="PIRSF" id="PIRSF005925">
    <property type="entry name" value="Dos"/>
    <property type="match status" value="1"/>
</dbReference>
<comment type="caution">
    <text evidence="4">The sequence shown here is derived from an EMBL/GenBank/DDBJ whole genome shotgun (WGS) entry which is preliminary data.</text>
</comment>
<dbReference type="EMBL" id="JBHLUU010000096">
    <property type="protein sequence ID" value="MFC0476210.1"/>
    <property type="molecule type" value="Genomic_DNA"/>
</dbReference>
<evidence type="ECO:0000259" key="1">
    <source>
        <dbReference type="PROSITE" id="PS50113"/>
    </source>
</evidence>
<dbReference type="Gene3D" id="3.30.70.270">
    <property type="match status" value="1"/>
</dbReference>
<dbReference type="InterPro" id="IPR052155">
    <property type="entry name" value="Biofilm_reg_signaling"/>
</dbReference>
<dbReference type="NCBIfam" id="TIGR00254">
    <property type="entry name" value="GGDEF"/>
    <property type="match status" value="1"/>
</dbReference>
<dbReference type="PROSITE" id="PS50887">
    <property type="entry name" value="GGDEF"/>
    <property type="match status" value="1"/>
</dbReference>
<gene>
    <name evidence="4" type="ORF">ACFFHF_13305</name>
</gene>
<dbReference type="CDD" id="cd01949">
    <property type="entry name" value="GGDEF"/>
    <property type="match status" value="1"/>
</dbReference>
<evidence type="ECO:0000259" key="2">
    <source>
        <dbReference type="PROSITE" id="PS50883"/>
    </source>
</evidence>
<dbReference type="Pfam" id="PF13185">
    <property type="entry name" value="GAF_2"/>
    <property type="match status" value="1"/>
</dbReference>
<feature type="domain" description="GGDEF" evidence="3">
    <location>
        <begin position="328"/>
        <end position="461"/>
    </location>
</feature>
<dbReference type="InterPro" id="IPR013656">
    <property type="entry name" value="PAS_4"/>
</dbReference>
<dbReference type="PANTHER" id="PTHR44757:SF2">
    <property type="entry name" value="BIOFILM ARCHITECTURE MAINTENANCE PROTEIN MBAA"/>
    <property type="match status" value="1"/>
</dbReference>
<dbReference type="Pfam" id="PF08448">
    <property type="entry name" value="PAS_4"/>
    <property type="match status" value="1"/>
</dbReference>
<evidence type="ECO:0000313" key="4">
    <source>
        <dbReference type="EMBL" id="MFC0476210.1"/>
    </source>
</evidence>
<dbReference type="InterPro" id="IPR043128">
    <property type="entry name" value="Rev_trsase/Diguanyl_cyclase"/>
</dbReference>
<feature type="domain" description="EAL" evidence="2">
    <location>
        <begin position="470"/>
        <end position="724"/>
    </location>
</feature>
<dbReference type="Pfam" id="PF00990">
    <property type="entry name" value="GGDEF"/>
    <property type="match status" value="1"/>
</dbReference>
<sequence length="729" mass="83403">MSNQKFDLLEKVFHTSNDYLIVKDVNGRWIEANKKTLQLFDIEEGAYKGKTDEQLAQKYKKFENYGPICVHSDNQAWVSKTEFQLKESFRMDGNDYTFHVRKIPLYDENGYADSLVVVGRNITEQEKYQAISDKQYKALQMIASGEPLIDVFRNIVNAVEVLSSNSICSIMFYEESENWLRNGYSHSFPDGFLKKIDRFPVGLNYASCGHAAFTKEIAIVSDIETDPSWSNWKTIPLSYQLHSCWSIPILSSKGELFGTFAIYHPEVRKPKSYEIELLKVFSYLTGLAIERDNQVKEIQYLASHDTLTNLPNIRFLKDVIDRLISRQDEFAILFIDLDRFKPINDTFGHAVGDQVLSEVARRINSNIPKKGIVTRMGGDEFVILLRKMKIEKQPKAVAEKILQEIKEPIIINDREFYVSASIGISMYPFHGHTGDILIRNADVAMYSVKGEDGQSIQMFNDSLTKHGTELFMLQGELREAIKQEQFFIQYQPKIQLATGKFTGLEALIRWKHPLKGNISPDTFIPLAEESGFIDALGEWVLREVCLQVKKWRETNLAHLPVAVNVSVRQFVLNDIPSLVEDILAEYDLPSESIEIEITESVLSKHEYLIQNAVSKLQEIGVKVSIDDFGTGYASMTYLKQFRANKIKIDRSFISSLPHDVNEAAIVSAVITLARDLHMDVIAEGIETKEQLDFLLEKGCSEGQGYYFSRPVSSNEIEELFERVNKFKRE</sequence>
<dbReference type="Gene3D" id="3.20.20.450">
    <property type="entry name" value="EAL domain"/>
    <property type="match status" value="1"/>
</dbReference>
<dbReference type="InterPro" id="IPR001633">
    <property type="entry name" value="EAL_dom"/>
</dbReference>
<name>A0ABV6KT76_9BACI</name>
<dbReference type="SMART" id="SM00065">
    <property type="entry name" value="GAF"/>
    <property type="match status" value="1"/>
</dbReference>
<protein>
    <submittedName>
        <fullName evidence="4">EAL domain-containing protein</fullName>
    </submittedName>
</protein>
<dbReference type="SUPFAM" id="SSF55785">
    <property type="entry name" value="PYP-like sensor domain (PAS domain)"/>
    <property type="match status" value="1"/>
</dbReference>
<dbReference type="SMART" id="SM00267">
    <property type="entry name" value="GGDEF"/>
    <property type="match status" value="1"/>
</dbReference>
<dbReference type="InterPro" id="IPR035965">
    <property type="entry name" value="PAS-like_dom_sf"/>
</dbReference>
<evidence type="ECO:0000313" key="5">
    <source>
        <dbReference type="Proteomes" id="UP001589738"/>
    </source>
</evidence>
<dbReference type="InterPro" id="IPR035919">
    <property type="entry name" value="EAL_sf"/>
</dbReference>
<reference evidence="4 5" key="1">
    <citation type="submission" date="2024-09" db="EMBL/GenBank/DDBJ databases">
        <authorList>
            <person name="Sun Q."/>
            <person name="Mori K."/>
        </authorList>
    </citation>
    <scope>NUCLEOTIDE SEQUENCE [LARGE SCALE GENOMIC DNA]</scope>
    <source>
        <strain evidence="4 5">CGMCC 1.9126</strain>
    </source>
</reference>
<dbReference type="Gene3D" id="3.30.450.40">
    <property type="match status" value="1"/>
</dbReference>